<feature type="compositionally biased region" description="Basic and acidic residues" evidence="6">
    <location>
        <begin position="58"/>
        <end position="72"/>
    </location>
</feature>
<proteinExistence type="evidence at transcript level"/>
<evidence type="ECO:0000256" key="7">
    <source>
        <dbReference type="SAM" id="SignalP"/>
    </source>
</evidence>
<keyword evidence="3 7" id="KW-0732">Signal</keyword>
<feature type="compositionally biased region" description="Low complexity" evidence="6">
    <location>
        <begin position="23"/>
        <end position="38"/>
    </location>
</feature>
<evidence type="ECO:0000256" key="5">
    <source>
        <dbReference type="ARBA" id="ARBA00034321"/>
    </source>
</evidence>
<comment type="subcellular location">
    <subcellularLocation>
        <location evidence="1">Secreted</location>
    </subcellularLocation>
</comment>
<dbReference type="GO" id="GO:0005576">
    <property type="term" value="C:extracellular region"/>
    <property type="evidence" value="ECO:0007669"/>
    <property type="project" value="UniProtKB-SubCell"/>
</dbReference>
<sequence length="187" mass="20027">MFKLKFFILFVLAGLCFGDTSASETGSGNREGESNSSGATGTAEGGDTSVGQGNNGEKPAESPGDAKSKEGDEATAGDASGNQKDGQTSDGKNNNEKTFQSAIQLPPWIKDPKNFMDALLKLCDPHHKEERINKESIDWNKCEYTCRHYVASAGHIKKLPDNTPCGMGKKCKDGTCVEDPITFPSCR</sequence>
<keyword evidence="4" id="KW-0325">Glycoprotein</keyword>
<accession>A0A0K8RGR7</accession>
<name>A0A0K8RGR7_IXORI</name>
<evidence type="ECO:0000256" key="1">
    <source>
        <dbReference type="ARBA" id="ARBA00004613"/>
    </source>
</evidence>
<evidence type="ECO:0000256" key="6">
    <source>
        <dbReference type="SAM" id="MobiDB-lite"/>
    </source>
</evidence>
<keyword evidence="2" id="KW-0964">Secreted</keyword>
<dbReference type="Pfam" id="PF12115">
    <property type="entry name" value="Salp15"/>
    <property type="match status" value="1"/>
</dbReference>
<dbReference type="EMBL" id="GADI01003542">
    <property type="protein sequence ID" value="JAA70266.1"/>
    <property type="molecule type" value="mRNA"/>
</dbReference>
<feature type="signal peptide" evidence="7">
    <location>
        <begin position="1"/>
        <end position="22"/>
    </location>
</feature>
<feature type="region of interest" description="Disordered" evidence="6">
    <location>
        <begin position="22"/>
        <end position="96"/>
    </location>
</feature>
<dbReference type="AlphaFoldDB" id="A0A0K8RGR7"/>
<feature type="compositionally biased region" description="Polar residues" evidence="6">
    <location>
        <begin position="80"/>
        <end position="96"/>
    </location>
</feature>
<evidence type="ECO:0000256" key="3">
    <source>
        <dbReference type="ARBA" id="ARBA00022729"/>
    </source>
</evidence>
<evidence type="ECO:0000256" key="4">
    <source>
        <dbReference type="ARBA" id="ARBA00023180"/>
    </source>
</evidence>
<protein>
    <submittedName>
        <fullName evidence="8">Putative ixodes 8-cys protein</fullName>
    </submittedName>
</protein>
<comment type="similarity">
    <text evidence="5">Belongs to the salp15 family.</text>
</comment>
<evidence type="ECO:0000313" key="8">
    <source>
        <dbReference type="EMBL" id="JAA70266.1"/>
    </source>
</evidence>
<feature type="chain" id="PRO_5005517928" evidence="7">
    <location>
        <begin position="23"/>
        <end position="187"/>
    </location>
</feature>
<dbReference type="InterPro" id="IPR021971">
    <property type="entry name" value="Salp15"/>
</dbReference>
<evidence type="ECO:0000256" key="2">
    <source>
        <dbReference type="ARBA" id="ARBA00022525"/>
    </source>
</evidence>
<organism evidence="8">
    <name type="scientific">Ixodes ricinus</name>
    <name type="common">Common tick</name>
    <name type="synonym">Acarus ricinus</name>
    <dbReference type="NCBI Taxonomy" id="34613"/>
    <lineage>
        <taxon>Eukaryota</taxon>
        <taxon>Metazoa</taxon>
        <taxon>Ecdysozoa</taxon>
        <taxon>Arthropoda</taxon>
        <taxon>Chelicerata</taxon>
        <taxon>Arachnida</taxon>
        <taxon>Acari</taxon>
        <taxon>Parasitiformes</taxon>
        <taxon>Ixodida</taxon>
        <taxon>Ixodoidea</taxon>
        <taxon>Ixodidae</taxon>
        <taxon>Ixodinae</taxon>
        <taxon>Ixodes</taxon>
    </lineage>
</organism>
<reference evidence="8" key="1">
    <citation type="submission" date="2012-12" db="EMBL/GenBank/DDBJ databases">
        <title>Identification and characterization of a phenylalanine ammonia-lyase gene family in Isatis indigotica Fort.</title>
        <authorList>
            <person name="Liu Q."/>
            <person name="Chen J."/>
            <person name="Zhou X."/>
            <person name="Di P."/>
            <person name="Xiao Y."/>
            <person name="Xuan H."/>
            <person name="Zhang L."/>
            <person name="Chen W."/>
        </authorList>
    </citation>
    <scope>NUCLEOTIDE SEQUENCE</scope>
    <source>
        <tissue evidence="8">Salivary gland</tissue>
    </source>
</reference>